<evidence type="ECO:0000313" key="1">
    <source>
        <dbReference type="EMBL" id="ETW81150.1"/>
    </source>
</evidence>
<organism evidence="1 2">
    <name type="scientific">Heterobasidion irregulare (strain TC 32-1)</name>
    <dbReference type="NCBI Taxonomy" id="747525"/>
    <lineage>
        <taxon>Eukaryota</taxon>
        <taxon>Fungi</taxon>
        <taxon>Dikarya</taxon>
        <taxon>Basidiomycota</taxon>
        <taxon>Agaricomycotina</taxon>
        <taxon>Agaricomycetes</taxon>
        <taxon>Russulales</taxon>
        <taxon>Bondarzewiaceae</taxon>
        <taxon>Heterobasidion</taxon>
        <taxon>Heterobasidion annosum species complex</taxon>
    </lineage>
</organism>
<sequence>LRATFGTTNPESFIHLLPSIDEFYLSMAFLTYRYQFALPDLLLIQALET</sequence>
<gene>
    <name evidence="1" type="ORF">HETIRDRAFT_320697</name>
</gene>
<dbReference type="KEGG" id="hir:HETIRDRAFT_320697"/>
<dbReference type="InParanoid" id="W4K731"/>
<proteinExistence type="predicted"/>
<name>W4K731_HETIT</name>
<dbReference type="Proteomes" id="UP000030671">
    <property type="component" value="Unassembled WGS sequence"/>
</dbReference>
<dbReference type="GeneID" id="20670685"/>
<dbReference type="EMBL" id="KI925459">
    <property type="protein sequence ID" value="ETW81150.1"/>
    <property type="molecule type" value="Genomic_DNA"/>
</dbReference>
<dbReference type="RefSeq" id="XP_009547818.1">
    <property type="nucleotide sequence ID" value="XM_009549523.1"/>
</dbReference>
<reference evidence="1 2" key="1">
    <citation type="journal article" date="2012" name="New Phytol.">
        <title>Insight into trade-off between wood decay and parasitism from the genome of a fungal forest pathogen.</title>
        <authorList>
            <person name="Olson A."/>
            <person name="Aerts A."/>
            <person name="Asiegbu F."/>
            <person name="Belbahri L."/>
            <person name="Bouzid O."/>
            <person name="Broberg A."/>
            <person name="Canback B."/>
            <person name="Coutinho P.M."/>
            <person name="Cullen D."/>
            <person name="Dalman K."/>
            <person name="Deflorio G."/>
            <person name="van Diepen L.T."/>
            <person name="Dunand C."/>
            <person name="Duplessis S."/>
            <person name="Durling M."/>
            <person name="Gonthier P."/>
            <person name="Grimwood J."/>
            <person name="Fossdal C.G."/>
            <person name="Hansson D."/>
            <person name="Henrissat B."/>
            <person name="Hietala A."/>
            <person name="Himmelstrand K."/>
            <person name="Hoffmeister D."/>
            <person name="Hogberg N."/>
            <person name="James T.Y."/>
            <person name="Karlsson M."/>
            <person name="Kohler A."/>
            <person name="Kues U."/>
            <person name="Lee Y.H."/>
            <person name="Lin Y.C."/>
            <person name="Lind M."/>
            <person name="Lindquist E."/>
            <person name="Lombard V."/>
            <person name="Lucas S."/>
            <person name="Lunden K."/>
            <person name="Morin E."/>
            <person name="Murat C."/>
            <person name="Park J."/>
            <person name="Raffaello T."/>
            <person name="Rouze P."/>
            <person name="Salamov A."/>
            <person name="Schmutz J."/>
            <person name="Solheim H."/>
            <person name="Stahlberg J."/>
            <person name="Velez H."/>
            <person name="de Vries R.P."/>
            <person name="Wiebenga A."/>
            <person name="Woodward S."/>
            <person name="Yakovlev I."/>
            <person name="Garbelotto M."/>
            <person name="Martin F."/>
            <person name="Grigoriev I.V."/>
            <person name="Stenlid J."/>
        </authorList>
    </citation>
    <scope>NUCLEOTIDE SEQUENCE [LARGE SCALE GENOMIC DNA]</scope>
    <source>
        <strain evidence="1 2">TC 32-1</strain>
    </source>
</reference>
<protein>
    <submittedName>
        <fullName evidence="1">Uncharacterized protein</fullName>
    </submittedName>
</protein>
<accession>W4K731</accession>
<dbReference type="HOGENOM" id="CLU_3147182_0_0_1"/>
<dbReference type="AlphaFoldDB" id="W4K731"/>
<feature type="non-terminal residue" evidence="1">
    <location>
        <position position="1"/>
    </location>
</feature>
<keyword evidence="2" id="KW-1185">Reference proteome</keyword>
<evidence type="ECO:0000313" key="2">
    <source>
        <dbReference type="Proteomes" id="UP000030671"/>
    </source>
</evidence>